<dbReference type="Gene3D" id="3.10.20.10">
    <property type="match status" value="1"/>
</dbReference>
<dbReference type="NCBIfam" id="TIGR00129">
    <property type="entry name" value="fdhD_narQ"/>
    <property type="match status" value="1"/>
</dbReference>
<dbReference type="OrthoDB" id="57189at2157"/>
<keyword evidence="2" id="KW-0501">Molybdenum cofactor biosynthesis</keyword>
<sequence>MELLNEIEVIQWKDGESEKIKEHTVNDEYTYLFIDYLPARKFSTYPQDLEDFAIGYCLGEGLIKDYSDIEYIKTDGNQILVSTTLKHDPHEDLEQDGIVQERKGDCEHACVCRLLEYQGVNSDNAGGIRSELKTIEPNNSDLKINATQVIKDIRHLTDEAKIWQKTAGVHVAQLKYKDKIIIREDVSRHVAVDKVIGAASKEGYDFSQCYISYSGRMPADMLIKVIRVGIPIIISNAAPATSGIDVALAGNITMIGFVRDNRFTVYTAPERVDLEK</sequence>
<dbReference type="PANTHER" id="PTHR30592:SF1">
    <property type="entry name" value="SULFUR CARRIER PROTEIN FDHD"/>
    <property type="match status" value="1"/>
</dbReference>
<dbReference type="InterPro" id="IPR016193">
    <property type="entry name" value="Cytidine_deaminase-like"/>
</dbReference>
<evidence type="ECO:0000313" key="3">
    <source>
        <dbReference type="EMBL" id="SDA40278.1"/>
    </source>
</evidence>
<dbReference type="GO" id="GO:0006777">
    <property type="term" value="P:Mo-molybdopterin cofactor biosynthetic process"/>
    <property type="evidence" value="ECO:0007669"/>
    <property type="project" value="UniProtKB-KW"/>
</dbReference>
<dbReference type="Proteomes" id="UP000323439">
    <property type="component" value="Unassembled WGS sequence"/>
</dbReference>
<keyword evidence="1" id="KW-0963">Cytoplasm</keyword>
<keyword evidence="4" id="KW-1185">Reference proteome</keyword>
<dbReference type="STRING" id="230361.sm9_1607"/>
<dbReference type="PIRSF" id="PIRSF015626">
    <property type="entry name" value="FdhD"/>
    <property type="match status" value="1"/>
</dbReference>
<name>A0A1G5V3R4_9EURY</name>
<dbReference type="RefSeq" id="WP_149730966.1">
    <property type="nucleotide sequence ID" value="NZ_FMXB01000002.1"/>
</dbReference>
<protein>
    <submittedName>
        <fullName evidence="3">FdhD protein</fullName>
    </submittedName>
</protein>
<organism evidence="3 4">
    <name type="scientific">Methanobrevibacter millerae</name>
    <dbReference type="NCBI Taxonomy" id="230361"/>
    <lineage>
        <taxon>Archaea</taxon>
        <taxon>Methanobacteriati</taxon>
        <taxon>Methanobacteriota</taxon>
        <taxon>Methanomada group</taxon>
        <taxon>Methanobacteria</taxon>
        <taxon>Methanobacteriales</taxon>
        <taxon>Methanobacteriaceae</taxon>
        <taxon>Methanobrevibacter</taxon>
    </lineage>
</organism>
<accession>A0A1G5V3R4</accession>
<reference evidence="3 4" key="1">
    <citation type="submission" date="2016-10" db="EMBL/GenBank/DDBJ databases">
        <authorList>
            <person name="Varghese N."/>
            <person name="Submissions S."/>
        </authorList>
    </citation>
    <scope>NUCLEOTIDE SEQUENCE [LARGE SCALE GENOMIC DNA]</scope>
    <source>
        <strain evidence="3 4">DSM 16643</strain>
    </source>
</reference>
<proteinExistence type="predicted"/>
<dbReference type="Pfam" id="PF02634">
    <property type="entry name" value="FdhD-NarQ"/>
    <property type="match status" value="1"/>
</dbReference>
<dbReference type="GO" id="GO:0016783">
    <property type="term" value="F:sulfurtransferase activity"/>
    <property type="evidence" value="ECO:0007669"/>
    <property type="project" value="InterPro"/>
</dbReference>
<evidence type="ECO:0000313" key="4">
    <source>
        <dbReference type="Proteomes" id="UP000323439"/>
    </source>
</evidence>
<evidence type="ECO:0000256" key="2">
    <source>
        <dbReference type="ARBA" id="ARBA00023150"/>
    </source>
</evidence>
<dbReference type="EMBL" id="FMXB01000002">
    <property type="protein sequence ID" value="SDA40278.1"/>
    <property type="molecule type" value="Genomic_DNA"/>
</dbReference>
<dbReference type="Gene3D" id="3.40.140.10">
    <property type="entry name" value="Cytidine Deaminase, domain 2"/>
    <property type="match status" value="1"/>
</dbReference>
<dbReference type="PANTHER" id="PTHR30592">
    <property type="entry name" value="FORMATE DEHYDROGENASE"/>
    <property type="match status" value="1"/>
</dbReference>
<dbReference type="SUPFAM" id="SSF53927">
    <property type="entry name" value="Cytidine deaminase-like"/>
    <property type="match status" value="1"/>
</dbReference>
<gene>
    <name evidence="3" type="ORF">SAMN02910315_00325</name>
</gene>
<dbReference type="AlphaFoldDB" id="A0A1G5V3R4"/>
<dbReference type="InterPro" id="IPR003786">
    <property type="entry name" value="FdhD"/>
</dbReference>
<evidence type="ECO:0000256" key="1">
    <source>
        <dbReference type="ARBA" id="ARBA00022490"/>
    </source>
</evidence>